<gene>
    <name evidence="1" type="ORF">JOF29_006935</name>
</gene>
<comment type="caution">
    <text evidence="1">The sequence shown here is derived from an EMBL/GenBank/DDBJ whole genome shotgun (WGS) entry which is preliminary data.</text>
</comment>
<dbReference type="Gene3D" id="2.60.120.200">
    <property type="match status" value="1"/>
</dbReference>
<sequence length="98" mass="10058">MVLDRGTPQFVQRLRVATGLVTASGTATGTGTPAWLRIRRTGNVFAADVSADGENWTAIGVPGEIASFGAAPYYAGLAVVSGDPFVLATAVFDNVTLS</sequence>
<dbReference type="EMBL" id="JAGINT010000002">
    <property type="protein sequence ID" value="MBP2355825.1"/>
    <property type="molecule type" value="Genomic_DNA"/>
</dbReference>
<reference evidence="1 2" key="1">
    <citation type="submission" date="2021-03" db="EMBL/GenBank/DDBJ databases">
        <title>Sequencing the genomes of 1000 actinobacteria strains.</title>
        <authorList>
            <person name="Klenk H.-P."/>
        </authorList>
    </citation>
    <scope>NUCLEOTIDE SEQUENCE [LARGE SCALE GENOMIC DNA]</scope>
    <source>
        <strain evidence="1 2">DSM 18824</strain>
    </source>
</reference>
<proteinExistence type="predicted"/>
<name>A0ABS4UVZ2_9ACTN</name>
<evidence type="ECO:0000313" key="2">
    <source>
        <dbReference type="Proteomes" id="UP000755585"/>
    </source>
</evidence>
<evidence type="ECO:0000313" key="1">
    <source>
        <dbReference type="EMBL" id="MBP2355825.1"/>
    </source>
</evidence>
<dbReference type="Proteomes" id="UP000755585">
    <property type="component" value="Unassembled WGS sequence"/>
</dbReference>
<dbReference type="RefSeq" id="WP_209698436.1">
    <property type="nucleotide sequence ID" value="NZ_BAAAVU010000005.1"/>
</dbReference>
<keyword evidence="2" id="KW-1185">Reference proteome</keyword>
<evidence type="ECO:0008006" key="3">
    <source>
        <dbReference type="Google" id="ProtNLM"/>
    </source>
</evidence>
<protein>
    <recommendedName>
        <fullName evidence="3">F5/8 type C domain-containing protein</fullName>
    </recommendedName>
</protein>
<accession>A0ABS4UVZ2</accession>
<organism evidence="1 2">
    <name type="scientific">Kribbella aluminosa</name>
    <dbReference type="NCBI Taxonomy" id="416017"/>
    <lineage>
        <taxon>Bacteria</taxon>
        <taxon>Bacillati</taxon>
        <taxon>Actinomycetota</taxon>
        <taxon>Actinomycetes</taxon>
        <taxon>Propionibacteriales</taxon>
        <taxon>Kribbellaceae</taxon>
        <taxon>Kribbella</taxon>
    </lineage>
</organism>